<name>A0AAV9U908_9PEZI</name>
<proteinExistence type="predicted"/>
<dbReference type="AlphaFoldDB" id="A0AAV9U908"/>
<comment type="caution">
    <text evidence="1">The sequence shown here is derived from an EMBL/GenBank/DDBJ whole genome shotgun (WGS) entry which is preliminary data.</text>
</comment>
<evidence type="ECO:0000313" key="2">
    <source>
        <dbReference type="Proteomes" id="UP001373714"/>
    </source>
</evidence>
<dbReference type="EMBL" id="JAVHNS010000014">
    <property type="protein sequence ID" value="KAK6335953.1"/>
    <property type="molecule type" value="Genomic_DNA"/>
</dbReference>
<dbReference type="Proteomes" id="UP001373714">
    <property type="component" value="Unassembled WGS sequence"/>
</dbReference>
<keyword evidence="2" id="KW-1185">Reference proteome</keyword>
<accession>A0AAV9U908</accession>
<evidence type="ECO:0000313" key="1">
    <source>
        <dbReference type="EMBL" id="KAK6335953.1"/>
    </source>
</evidence>
<organism evidence="1 2">
    <name type="scientific">Orbilia blumenaviensis</name>
    <dbReference type="NCBI Taxonomy" id="1796055"/>
    <lineage>
        <taxon>Eukaryota</taxon>
        <taxon>Fungi</taxon>
        <taxon>Dikarya</taxon>
        <taxon>Ascomycota</taxon>
        <taxon>Pezizomycotina</taxon>
        <taxon>Orbiliomycetes</taxon>
        <taxon>Orbiliales</taxon>
        <taxon>Orbiliaceae</taxon>
        <taxon>Orbilia</taxon>
    </lineage>
</organism>
<sequence length="139" mass="15996">MASTTTHTSESETSISSGETYHLRVNLVCNFTNDRVRLDLGTIDLSPTTQPDFVRIAILDKDKLAELEITLERFYGYLKVNQQNYQGMWKHQEEKYNLRDFFADGVRGHLIIWAKDDPVTGLKVYVVETPKKRITTGIQ</sequence>
<protein>
    <submittedName>
        <fullName evidence="1">Uncharacterized protein</fullName>
    </submittedName>
</protein>
<gene>
    <name evidence="1" type="ORF">TWF730_003328</name>
</gene>
<reference evidence="1 2" key="1">
    <citation type="submission" date="2019-10" db="EMBL/GenBank/DDBJ databases">
        <authorList>
            <person name="Palmer J.M."/>
        </authorList>
    </citation>
    <scope>NUCLEOTIDE SEQUENCE [LARGE SCALE GENOMIC DNA]</scope>
    <source>
        <strain evidence="1 2">TWF730</strain>
    </source>
</reference>